<dbReference type="Proteomes" id="UP000003163">
    <property type="component" value="Unassembled WGS sequence"/>
</dbReference>
<sequence>MLISIFLVLAKSSEDNKSLENIPIDRFCYNLDQVYVEIITFKYLLEIIENSILNMRHQCKSDFIKKLFMSDGKEIYLNETNYCEIVLFHVKYLIEFFEANEFFRNEEGYYEKNRVFIKNLSNFVPDICAGRTIYLPEIRENLKYYDFFEQLYENSALFLKLRNDILDTFFRNNFFVDENLIFSIMFLNNINSYLSVTISYLITSTLTNKCALMDFEDSCLLIDLNRMSTYIKNAVDYCRYRNSSTCNLFFKCSKDIFITDILTNSYKTKSIEESENKLTSQPNTFKNSLKKKTEEFLARSLKVNKPNLGDKNIAKKILKNNYDLFKIFLNELSKKSYKTSRQLSSKKTSKEITQEEKPTKLNSLDCENSDEIQQDFKPKIYNDGKICFYTCPNLKTLDNNKIKLCIWLEFFDIMYEETILDVVVSTEKNKTFSRSKIKFVNEIFENLEERQSLEKFAQIISSNIKNSIKKLYPCANINERVCKITNTFSMSSECSCNDKNTVHG</sequence>
<evidence type="ECO:0000313" key="2">
    <source>
        <dbReference type="Proteomes" id="UP000003163"/>
    </source>
</evidence>
<dbReference type="VEuPathDB" id="MicrosporidiaDB:EDEG_01786"/>
<reference evidence="2" key="2">
    <citation type="submission" date="2015-07" db="EMBL/GenBank/DDBJ databases">
        <title>Contrasting host-pathogen interactions and genome evolution in two generalist and specialist microsporidian pathogens of mosquitoes.</title>
        <authorList>
            <consortium name="The Broad Institute Genomics Platform"/>
            <consortium name="The Broad Institute Genome Sequencing Center for Infectious Disease"/>
            <person name="Cuomo C.A."/>
            <person name="Sanscrainte N.D."/>
            <person name="Goldberg J.M."/>
            <person name="Heiman D."/>
            <person name="Young S."/>
            <person name="Zeng Q."/>
            <person name="Becnel J.J."/>
            <person name="Birren B.W."/>
        </authorList>
    </citation>
    <scope>NUCLEOTIDE SEQUENCE [LARGE SCALE GENOMIC DNA]</scope>
    <source>
        <strain evidence="2">USNM 41457</strain>
    </source>
</reference>
<gene>
    <name evidence="1" type="ORF">EDEG_01786</name>
</gene>
<evidence type="ECO:0000313" key="1">
    <source>
        <dbReference type="EMBL" id="EJW03930.1"/>
    </source>
</evidence>
<name>J9DMY6_EDHAE</name>
<dbReference type="InParanoid" id="J9DMY6"/>
<organism evidence="1 2">
    <name type="scientific">Edhazardia aedis (strain USNM 41457)</name>
    <name type="common">Microsporidian parasite</name>
    <dbReference type="NCBI Taxonomy" id="1003232"/>
    <lineage>
        <taxon>Eukaryota</taxon>
        <taxon>Fungi</taxon>
        <taxon>Fungi incertae sedis</taxon>
        <taxon>Microsporidia</taxon>
        <taxon>Edhazardia</taxon>
    </lineage>
</organism>
<dbReference type="AlphaFoldDB" id="J9DMY6"/>
<dbReference type="HOGENOM" id="CLU_533187_0_0_1"/>
<keyword evidence="2" id="KW-1185">Reference proteome</keyword>
<dbReference type="EMBL" id="AFBI03000027">
    <property type="protein sequence ID" value="EJW03930.1"/>
    <property type="molecule type" value="Genomic_DNA"/>
</dbReference>
<protein>
    <submittedName>
        <fullName evidence="1">Uncharacterized protein</fullName>
    </submittedName>
</protein>
<comment type="caution">
    <text evidence="1">The sequence shown here is derived from an EMBL/GenBank/DDBJ whole genome shotgun (WGS) entry which is preliminary data.</text>
</comment>
<proteinExistence type="predicted"/>
<reference evidence="1 2" key="1">
    <citation type="submission" date="2011-08" db="EMBL/GenBank/DDBJ databases">
        <authorList>
            <person name="Liu Z.J."/>
            <person name="Shi F.L."/>
            <person name="Lu J.Q."/>
            <person name="Li M."/>
            <person name="Wang Z.L."/>
        </authorList>
    </citation>
    <scope>NUCLEOTIDE SEQUENCE [LARGE SCALE GENOMIC DNA]</scope>
    <source>
        <strain evidence="1 2">USNM 41457</strain>
    </source>
</reference>
<accession>J9DMY6</accession>